<feature type="transmembrane region" description="Helical" evidence="1">
    <location>
        <begin position="897"/>
        <end position="921"/>
    </location>
</feature>
<dbReference type="RefSeq" id="WP_339982521.1">
    <property type="nucleotide sequence ID" value="NZ_JAQPZS010000027.1"/>
</dbReference>
<dbReference type="Gene3D" id="3.30.2090.10">
    <property type="entry name" value="Multidrug efflux transporter AcrB TolC docking domain, DN and DC subdomains"/>
    <property type="match status" value="2"/>
</dbReference>
<feature type="transmembrane region" description="Helical" evidence="1">
    <location>
        <begin position="527"/>
        <end position="545"/>
    </location>
</feature>
<feature type="transmembrane region" description="Helical" evidence="1">
    <location>
        <begin position="337"/>
        <end position="355"/>
    </location>
</feature>
<dbReference type="Pfam" id="PF00873">
    <property type="entry name" value="ACR_tran"/>
    <property type="match status" value="1"/>
</dbReference>
<feature type="transmembrane region" description="Helical" evidence="1">
    <location>
        <begin position="12"/>
        <end position="32"/>
    </location>
</feature>
<dbReference type="InterPro" id="IPR001036">
    <property type="entry name" value="Acrflvin-R"/>
</dbReference>
<dbReference type="InterPro" id="IPR027463">
    <property type="entry name" value="AcrB_DN_DC_subdom"/>
</dbReference>
<dbReference type="Gene3D" id="3.30.70.1320">
    <property type="entry name" value="Multidrug efflux transporter AcrB pore domain like"/>
    <property type="match status" value="1"/>
</dbReference>
<evidence type="ECO:0000313" key="3">
    <source>
        <dbReference type="Proteomes" id="UP001377972"/>
    </source>
</evidence>
<dbReference type="PRINTS" id="PR00702">
    <property type="entry name" value="ACRIFLAVINRP"/>
</dbReference>
<feature type="transmembrane region" description="Helical" evidence="1">
    <location>
        <begin position="871"/>
        <end position="891"/>
    </location>
</feature>
<feature type="transmembrane region" description="Helical" evidence="1">
    <location>
        <begin position="430"/>
        <end position="450"/>
    </location>
</feature>
<sequence length="1025" mass="110247">MKFTDLFIQRPILSVTFSILIFLTGLAALSSLEVRQYPKIESATIVVSTGYPGAAQEVMQGFVTTPIAQAISSANGIEYLTSTSTLGLSEIKAKLVLNADADRAMTEILAKVQQVKYRLPEGTSDPEIKKMTDGVSAVQYINFSSDNQSISEITDYVDRVAKPLISSVKGVASADINGGQTYAMRLWVDPIKLASRGLTASDVSSALRENNVQAAPGALRATDTLVPITAITDLRSVGDFESMIIKRSDNSVVRLGDIATVELGSQNYDSSFLGDGKRVVSIAISPTPDGNPLEIVDGVNKLLPDLQDAAPPGMTITNIFDRARFVNASIDEVTKTLIEAVIIVVIVIFLFLGSLRSVIIPIATIPLSLVGTATLMLMFGFSINLLTLLAMVLAIGLVVDDAIVVVENIHRHIEEGLSPVRASLVGAREIVWPVIGMTITLAAVYAPIGLMGGLTGALFKEFAFTLACAVIVSGVVALTLSPMMSSYLLNKNVSEGKLTLLIEGAMHKLSEGYGNILGKVLHARSSVILVSIVVLVGIVVLFLGVKNELAPSEDQGYVYVQTKSPQYANIDYTEKAAQEVIGIFKQMPVYQNSFFVNGIHGQNNGFGGIVLTPWEERKMSSNEVQDIINGQAGKVIRAAATAFQPAPLPAGSDGLPVQMVLRAPVEFEELYAALEQIKKASWGSGLFAYVESNLAFDMPQARITVNSSKAGEMGVAMKDVADTLATLVGENYVNRFNWFDRSYDVIFQVPQENRQAPDDLTGYYVRSQSGELVPLATLVDVEMRPAPNRLPQFNQMNAVTLSAVLMPGVTMGQGVDFLKSQPLPNGTKIDWLSDSRQFIKEGNRLVLSFGFALIVIFLVLAAQYESFRDPLVILITVPLAICGALMPIWLGYTTMNIYSQIGLVTLIGLISKHGILMVSFANDIQHSEGLSPLKAMHKAAVIRMRPVLMTTAAMVAGLVPLLFAAGAGAESRFAIGIVVVTGMVVGTAFTLFVLPSMYTMIAKDHRVVAESERAKELAKDGGQYV</sequence>
<keyword evidence="1" id="KW-0812">Transmembrane</keyword>
<gene>
    <name evidence="2" type="ORF">PQI24_19790</name>
</gene>
<evidence type="ECO:0000313" key="2">
    <source>
        <dbReference type="EMBL" id="MEJ6498283.1"/>
    </source>
</evidence>
<organism evidence="2 3">
    <name type="scientific">Pseudoalteromonas lipolytica</name>
    <dbReference type="NCBI Taxonomy" id="570156"/>
    <lineage>
        <taxon>Bacteria</taxon>
        <taxon>Pseudomonadati</taxon>
        <taxon>Pseudomonadota</taxon>
        <taxon>Gammaproteobacteria</taxon>
        <taxon>Alteromonadales</taxon>
        <taxon>Pseudoalteromonadaceae</taxon>
        <taxon>Pseudoalteromonas</taxon>
    </lineage>
</organism>
<dbReference type="EMBL" id="JAQPZS010000027">
    <property type="protein sequence ID" value="MEJ6498283.1"/>
    <property type="molecule type" value="Genomic_DNA"/>
</dbReference>
<evidence type="ECO:0000256" key="1">
    <source>
        <dbReference type="SAM" id="Phobius"/>
    </source>
</evidence>
<dbReference type="SUPFAM" id="SSF82866">
    <property type="entry name" value="Multidrug efflux transporter AcrB transmembrane domain"/>
    <property type="match status" value="2"/>
</dbReference>
<dbReference type="Proteomes" id="UP001377972">
    <property type="component" value="Unassembled WGS sequence"/>
</dbReference>
<dbReference type="Gene3D" id="3.30.70.1430">
    <property type="entry name" value="Multidrug efflux transporter AcrB pore domain"/>
    <property type="match status" value="2"/>
</dbReference>
<keyword evidence="3" id="KW-1185">Reference proteome</keyword>
<protein>
    <submittedName>
        <fullName evidence="2">Efflux RND transporter permease subunit</fullName>
    </submittedName>
</protein>
<feature type="transmembrane region" description="Helical" evidence="1">
    <location>
        <begin position="973"/>
        <end position="994"/>
    </location>
</feature>
<keyword evidence="1" id="KW-1133">Transmembrane helix</keyword>
<feature type="transmembrane region" description="Helical" evidence="1">
    <location>
        <begin position="845"/>
        <end position="864"/>
    </location>
</feature>
<dbReference type="SUPFAM" id="SSF82693">
    <property type="entry name" value="Multidrug efflux transporter AcrB pore domain, PN1, PN2, PC1 and PC2 subdomains"/>
    <property type="match status" value="4"/>
</dbReference>
<name>A0ABU8T026_9GAMM</name>
<reference evidence="2 3" key="1">
    <citation type="submission" date="2023-01" db="EMBL/GenBank/DDBJ databases">
        <title>Trichodesmium-associated heterotrophic epibiont bacteria.</title>
        <authorList>
            <person name="Cleveland C.S."/>
            <person name="Webb E.A."/>
        </authorList>
    </citation>
    <scope>NUCLEOTIDE SEQUENCE [LARGE SCALE GENOMIC DNA]</scope>
    <source>
        <strain evidence="2 3">USCH2</strain>
    </source>
</reference>
<keyword evidence="1" id="KW-0472">Membrane</keyword>
<dbReference type="Gene3D" id="3.30.70.1440">
    <property type="entry name" value="Multidrug efflux transporter AcrB pore domain"/>
    <property type="match status" value="1"/>
</dbReference>
<dbReference type="SUPFAM" id="SSF82714">
    <property type="entry name" value="Multidrug efflux transporter AcrB TolC docking domain, DN and DC subdomains"/>
    <property type="match status" value="2"/>
</dbReference>
<dbReference type="Gene3D" id="1.20.1640.10">
    <property type="entry name" value="Multidrug efflux transporter AcrB transmembrane domain"/>
    <property type="match status" value="2"/>
</dbReference>
<dbReference type="PANTHER" id="PTHR32063:SF28">
    <property type="entry name" value="BLR2861 PROTEIN"/>
    <property type="match status" value="1"/>
</dbReference>
<proteinExistence type="predicted"/>
<dbReference type="PANTHER" id="PTHR32063">
    <property type="match status" value="1"/>
</dbReference>
<accession>A0ABU8T026</accession>
<feature type="transmembrane region" description="Helical" evidence="1">
    <location>
        <begin position="942"/>
        <end position="967"/>
    </location>
</feature>
<comment type="caution">
    <text evidence="2">The sequence shown here is derived from an EMBL/GenBank/DDBJ whole genome shotgun (WGS) entry which is preliminary data.</text>
</comment>
<feature type="transmembrane region" description="Helical" evidence="1">
    <location>
        <begin position="462"/>
        <end position="481"/>
    </location>
</feature>